<dbReference type="RefSeq" id="WP_259124483.1">
    <property type="nucleotide sequence ID" value="NZ_JANUAE010000015.1"/>
</dbReference>
<feature type="transmembrane region" description="Helical" evidence="1">
    <location>
        <begin position="67"/>
        <end position="85"/>
    </location>
</feature>
<dbReference type="EMBL" id="JANUAE010000015">
    <property type="protein sequence ID" value="MCS3711626.1"/>
    <property type="molecule type" value="Genomic_DNA"/>
</dbReference>
<proteinExistence type="predicted"/>
<sequence>MPTLGDVNYSLPTADEWTNLAFLLFLFAPTLGTGERLLLVGPALVLCGGSWAWHQREDVLGRRFDELGMMMVVSGIFLVLLYSAVGVSATAYISLPLVAANVWLFYYNYLHQTDSFKHLAGWGVAILVVVSYTSGLSAYVPVALMSFGLWGQFSFPWNEDRYEHGTRHGLLWHVPVGLTLLSLFLI</sequence>
<gene>
    <name evidence="2" type="ORF">GGP61_003259</name>
</gene>
<feature type="transmembrane region" description="Helical" evidence="1">
    <location>
        <begin position="122"/>
        <end position="150"/>
    </location>
</feature>
<evidence type="ECO:0000313" key="2">
    <source>
        <dbReference type="EMBL" id="MCS3711626.1"/>
    </source>
</evidence>
<evidence type="ECO:0000313" key="3">
    <source>
        <dbReference type="Proteomes" id="UP001155057"/>
    </source>
</evidence>
<comment type="caution">
    <text evidence="2">The sequence shown here is derived from an EMBL/GenBank/DDBJ whole genome shotgun (WGS) entry which is preliminary data.</text>
</comment>
<dbReference type="Proteomes" id="UP001155057">
    <property type="component" value="Unassembled WGS sequence"/>
</dbReference>
<organism evidence="2 3">
    <name type="scientific">Salinibacter ruber</name>
    <dbReference type="NCBI Taxonomy" id="146919"/>
    <lineage>
        <taxon>Bacteria</taxon>
        <taxon>Pseudomonadati</taxon>
        <taxon>Rhodothermota</taxon>
        <taxon>Rhodothermia</taxon>
        <taxon>Rhodothermales</taxon>
        <taxon>Salinibacteraceae</taxon>
        <taxon>Salinibacter</taxon>
    </lineage>
</organism>
<keyword evidence="1" id="KW-0472">Membrane</keyword>
<evidence type="ECO:0000256" key="1">
    <source>
        <dbReference type="SAM" id="Phobius"/>
    </source>
</evidence>
<feature type="transmembrane region" description="Helical" evidence="1">
    <location>
        <begin position="20"/>
        <end position="46"/>
    </location>
</feature>
<reference evidence="2" key="1">
    <citation type="submission" date="2022-08" db="EMBL/GenBank/DDBJ databases">
        <title>Genomic Encyclopedia of Type Strains, Phase V (KMG-V): Genome sequencing to study the core and pangenomes of soil and plant-associated prokaryotes.</title>
        <authorList>
            <person name="Whitman W."/>
        </authorList>
    </citation>
    <scope>NUCLEOTIDE SEQUENCE</scope>
    <source>
        <strain evidence="2">SP3049</strain>
    </source>
</reference>
<keyword evidence="1" id="KW-1133">Transmembrane helix</keyword>
<protein>
    <submittedName>
        <fullName evidence="2">Uncharacterized protein</fullName>
    </submittedName>
</protein>
<dbReference type="AlphaFoldDB" id="A0A9X2TIV6"/>
<accession>A0A9X2TIV6</accession>
<feature type="transmembrane region" description="Helical" evidence="1">
    <location>
        <begin position="91"/>
        <end position="110"/>
    </location>
</feature>
<name>A0A9X2TIV6_9BACT</name>
<keyword evidence="1" id="KW-0812">Transmembrane</keyword>